<feature type="region of interest" description="Disordered" evidence="2">
    <location>
        <begin position="319"/>
        <end position="354"/>
    </location>
</feature>
<name>A0ABM0U6N6_CAMSA</name>
<feature type="compositionally biased region" description="Polar residues" evidence="2">
    <location>
        <begin position="344"/>
        <end position="354"/>
    </location>
</feature>
<feature type="compositionally biased region" description="Basic and acidic residues" evidence="2">
    <location>
        <begin position="535"/>
        <end position="544"/>
    </location>
</feature>
<evidence type="ECO:0000313" key="4">
    <source>
        <dbReference type="Proteomes" id="UP000694864"/>
    </source>
</evidence>
<evidence type="ECO:0000256" key="1">
    <source>
        <dbReference type="SAM" id="Coils"/>
    </source>
</evidence>
<feature type="compositionally biased region" description="Basic and acidic residues" evidence="2">
    <location>
        <begin position="237"/>
        <end position="268"/>
    </location>
</feature>
<feature type="compositionally biased region" description="Low complexity" evidence="2">
    <location>
        <begin position="217"/>
        <end position="229"/>
    </location>
</feature>
<reference evidence="4" key="1">
    <citation type="journal article" date="2014" name="Nat. Commun.">
        <title>The emerging biofuel crop Camelina sativa retains a highly undifferentiated hexaploid genome structure.</title>
        <authorList>
            <person name="Kagale S."/>
            <person name="Koh C."/>
            <person name="Nixon J."/>
            <person name="Bollina V."/>
            <person name="Clarke W.E."/>
            <person name="Tuteja R."/>
            <person name="Spillane C."/>
            <person name="Robinson S.J."/>
            <person name="Links M.G."/>
            <person name="Clarke C."/>
            <person name="Higgins E.E."/>
            <person name="Huebert T."/>
            <person name="Sharpe A.G."/>
            <person name="Parkin I.A."/>
        </authorList>
    </citation>
    <scope>NUCLEOTIDE SEQUENCE [LARGE SCALE GENOMIC DNA]</scope>
    <source>
        <strain evidence="4">cv. DH55</strain>
    </source>
</reference>
<keyword evidence="4" id="KW-1185">Reference proteome</keyword>
<feature type="region of interest" description="Disordered" evidence="2">
    <location>
        <begin position="522"/>
        <end position="544"/>
    </location>
</feature>
<accession>A0ABM0U6N6</accession>
<feature type="region of interest" description="Disordered" evidence="2">
    <location>
        <begin position="602"/>
        <end position="630"/>
    </location>
</feature>
<dbReference type="Pfam" id="PF10358">
    <property type="entry name" value="NT-C2"/>
    <property type="match status" value="1"/>
</dbReference>
<feature type="region of interest" description="Disordered" evidence="2">
    <location>
        <begin position="213"/>
        <end position="279"/>
    </location>
</feature>
<dbReference type="PANTHER" id="PTHR31344:SF15">
    <property type="entry name" value="EEIG1_EHBP1 PROTEIN AMINO-TERMINAL DOMAIN PROTEIN"/>
    <property type="match status" value="1"/>
</dbReference>
<dbReference type="RefSeq" id="XP_010436731.2">
    <property type="nucleotide sequence ID" value="XM_010438429.2"/>
</dbReference>
<protein>
    <submittedName>
        <fullName evidence="5">Uncharacterized protein LOC104720537</fullName>
    </submittedName>
</protein>
<dbReference type="Proteomes" id="UP000694864">
    <property type="component" value="Chromosome 10"/>
</dbReference>
<dbReference type="GeneID" id="104720537"/>
<reference evidence="5" key="2">
    <citation type="submission" date="2025-08" db="UniProtKB">
        <authorList>
            <consortium name="RefSeq"/>
        </authorList>
    </citation>
    <scope>IDENTIFICATION</scope>
</reference>
<gene>
    <name evidence="5" type="primary">LOC104720537</name>
</gene>
<evidence type="ECO:0000313" key="5">
    <source>
        <dbReference type="RefSeq" id="XP_010436731.2"/>
    </source>
</evidence>
<keyword evidence="1" id="KW-0175">Coiled coil</keyword>
<organism evidence="4 5">
    <name type="scientific">Camelina sativa</name>
    <name type="common">False flax</name>
    <name type="synonym">Myagrum sativum</name>
    <dbReference type="NCBI Taxonomy" id="90675"/>
    <lineage>
        <taxon>Eukaryota</taxon>
        <taxon>Viridiplantae</taxon>
        <taxon>Streptophyta</taxon>
        <taxon>Embryophyta</taxon>
        <taxon>Tracheophyta</taxon>
        <taxon>Spermatophyta</taxon>
        <taxon>Magnoliopsida</taxon>
        <taxon>eudicotyledons</taxon>
        <taxon>Gunneridae</taxon>
        <taxon>Pentapetalae</taxon>
        <taxon>rosids</taxon>
        <taxon>malvids</taxon>
        <taxon>Brassicales</taxon>
        <taxon>Brassicaceae</taxon>
        <taxon>Camelineae</taxon>
        <taxon>Camelina</taxon>
    </lineage>
</organism>
<dbReference type="InterPro" id="IPR021827">
    <property type="entry name" value="Nup186/Nup192/Nup205"/>
</dbReference>
<evidence type="ECO:0000259" key="3">
    <source>
        <dbReference type="PROSITE" id="PS51840"/>
    </source>
</evidence>
<feature type="coiled-coil region" evidence="1">
    <location>
        <begin position="408"/>
        <end position="435"/>
    </location>
</feature>
<dbReference type="InterPro" id="IPR019448">
    <property type="entry name" value="NT-C2"/>
</dbReference>
<sequence length="929" mass="101936">LIHIHDINLYGLSSKSRRGSTVQVDYLIHIHDIKPWPPSQSLRSLRSVVIQWENGDRNSGTTTAVAPSLGSVIGEGKIEFNESFKLPLTLLKDASARNKGADLFFKNVLELNLYEPRREKTHQLLATATIDLADYGIVKESLSVSAPMNSKRSYRNTTQPVLYLTIQPVDRRRASSSSINSLKDEAKNGGGSVSALMSEEYYKEAEIASITDDDVSSHSSLTVSSSTLGSNGGFSVRTEEEEHERANKSSKGNGHERSQSASESRRVADQIPSRSSSVDLSSVFLHLPEDTPDSAAPNTSVSGLEDCANVFVTDTNESSKLVNSIPHGNGETKSMPFQVDDQSETASPRASENSQDMIISDQESLTIVEKSRKVKSVRSSLDISRSNSRLSLSSERKEAKVYPKSTRDTTLESKVKNLESKVNKLEGELREAAAIEAALYSVVAEHGSSSSKVHAPARRLLRLYLHACRENHLSRRANAAKSAVSGLVLVAKACGNDVPRLTFWLSNTIVLRTIISDTTAEEELPVSAGPGPRKQKVERETDKKSSLKWKDSSLSKKDIESFGTWDDPVTFIAALEKVEAWIFSRVVESIWWQTLTPRTQSSAASTTEFDKANGSASKKNFGRTPSSMNQEQGDFSLELWKKAFRDAHERLCPLRASGHECGCLPVPARLIMEQCVARLDVAMFNAILRDSDENFPTDPVSDPIADSRVLPIPCTTSSFGSGAQLKNSIGNWSRWLTDLFGIDDEDEGSSDENSYVDRSFKTFHLLKALSDLMMLPKDMLLNSSVRKEVCPMLGAPLIKRVLNNFVPDEFCPDPVPDAVIEALESEEKAEKGMITSYPCTAPPPAYSPPSGASISTIIGDFGQPQAPQLCRIKSSVTRKAYTSDDELDELSSPLAVVVLQQAGCKKVNNGGADETVRYQLLRECWMNGE</sequence>
<feature type="domain" description="C2 NT-type" evidence="3">
    <location>
        <begin position="14"/>
        <end position="170"/>
    </location>
</feature>
<feature type="non-terminal residue" evidence="5">
    <location>
        <position position="1"/>
    </location>
</feature>
<proteinExistence type="predicted"/>
<dbReference type="PANTHER" id="PTHR31344">
    <property type="entry name" value="NUCLEAR PORE COMPLEX PROTEIN NUP205"/>
    <property type="match status" value="1"/>
</dbReference>
<dbReference type="PROSITE" id="PS51840">
    <property type="entry name" value="C2_NT"/>
    <property type="match status" value="1"/>
</dbReference>
<feature type="compositionally biased region" description="Polar residues" evidence="2">
    <location>
        <begin position="614"/>
        <end position="630"/>
    </location>
</feature>
<evidence type="ECO:0000256" key="2">
    <source>
        <dbReference type="SAM" id="MobiDB-lite"/>
    </source>
</evidence>